<organism evidence="7 8">
    <name type="scientific">Candidatus Brachybacterium merdavium</name>
    <dbReference type="NCBI Taxonomy" id="2838513"/>
    <lineage>
        <taxon>Bacteria</taxon>
        <taxon>Bacillati</taxon>
        <taxon>Actinomycetota</taxon>
        <taxon>Actinomycetes</taxon>
        <taxon>Micrococcales</taxon>
        <taxon>Dermabacteraceae</taxon>
        <taxon>Brachybacterium</taxon>
    </lineage>
</organism>
<evidence type="ECO:0000259" key="6">
    <source>
        <dbReference type="Pfam" id="PF07992"/>
    </source>
</evidence>
<protein>
    <submittedName>
        <fullName evidence="7">NAD(P)/FAD-dependent oxidoreductase</fullName>
    </submittedName>
</protein>
<dbReference type="EMBL" id="DWZH01000093">
    <property type="protein sequence ID" value="HJB11202.1"/>
    <property type="molecule type" value="Genomic_DNA"/>
</dbReference>
<comment type="caution">
    <text evidence="7">The sequence shown here is derived from an EMBL/GenBank/DDBJ whole genome shotgun (WGS) entry which is preliminary data.</text>
</comment>
<dbReference type="Gene3D" id="3.50.50.60">
    <property type="entry name" value="FAD/NAD(P)-binding domain"/>
    <property type="match status" value="2"/>
</dbReference>
<evidence type="ECO:0000256" key="2">
    <source>
        <dbReference type="ARBA" id="ARBA00022630"/>
    </source>
</evidence>
<dbReference type="PANTHER" id="PTHR43429">
    <property type="entry name" value="PYRIDINE NUCLEOTIDE-DISULFIDE OXIDOREDUCTASE DOMAIN-CONTAINING"/>
    <property type="match status" value="1"/>
</dbReference>
<keyword evidence="2" id="KW-0285">Flavoprotein</keyword>
<evidence type="ECO:0000313" key="7">
    <source>
        <dbReference type="EMBL" id="HJB11202.1"/>
    </source>
</evidence>
<proteinExistence type="predicted"/>
<gene>
    <name evidence="7" type="ORF">H9786_11865</name>
</gene>
<dbReference type="Pfam" id="PF07992">
    <property type="entry name" value="Pyr_redox_2"/>
    <property type="match status" value="1"/>
</dbReference>
<reference evidence="7" key="2">
    <citation type="submission" date="2021-04" db="EMBL/GenBank/DDBJ databases">
        <authorList>
            <person name="Gilroy R."/>
        </authorList>
    </citation>
    <scope>NUCLEOTIDE SEQUENCE</scope>
    <source>
        <strain evidence="7">ChiHjej13B12-24818</strain>
    </source>
</reference>
<feature type="chain" id="PRO_5038361640" evidence="5">
    <location>
        <begin position="21"/>
        <end position="404"/>
    </location>
</feature>
<name>A0A9D2LEJ2_9MICO</name>
<dbReference type="InterPro" id="IPR023753">
    <property type="entry name" value="FAD/NAD-binding_dom"/>
</dbReference>
<dbReference type="AlphaFoldDB" id="A0A9D2LEJ2"/>
<reference evidence="7" key="1">
    <citation type="journal article" date="2021" name="PeerJ">
        <title>Extensive microbial diversity within the chicken gut microbiome revealed by metagenomics and culture.</title>
        <authorList>
            <person name="Gilroy R."/>
            <person name="Ravi A."/>
            <person name="Getino M."/>
            <person name="Pursley I."/>
            <person name="Horton D.L."/>
            <person name="Alikhan N.F."/>
            <person name="Baker D."/>
            <person name="Gharbi K."/>
            <person name="Hall N."/>
            <person name="Watson M."/>
            <person name="Adriaenssens E.M."/>
            <person name="Foster-Nyarko E."/>
            <person name="Jarju S."/>
            <person name="Secka A."/>
            <person name="Antonio M."/>
            <person name="Oren A."/>
            <person name="Chaudhuri R.R."/>
            <person name="La Ragione R."/>
            <person name="Hildebrand F."/>
            <person name="Pallen M.J."/>
        </authorList>
    </citation>
    <scope>NUCLEOTIDE SEQUENCE</scope>
    <source>
        <strain evidence="7">ChiHjej13B12-24818</strain>
    </source>
</reference>
<evidence type="ECO:0000313" key="8">
    <source>
        <dbReference type="Proteomes" id="UP000823823"/>
    </source>
</evidence>
<dbReference type="SUPFAM" id="SSF51905">
    <property type="entry name" value="FAD/NAD(P)-binding domain"/>
    <property type="match status" value="1"/>
</dbReference>
<evidence type="ECO:0000256" key="5">
    <source>
        <dbReference type="SAM" id="SignalP"/>
    </source>
</evidence>
<dbReference type="InterPro" id="IPR036188">
    <property type="entry name" value="FAD/NAD-bd_sf"/>
</dbReference>
<comment type="cofactor">
    <cofactor evidence="1">
        <name>FAD</name>
        <dbReference type="ChEBI" id="CHEBI:57692"/>
    </cofactor>
</comment>
<dbReference type="Proteomes" id="UP000823823">
    <property type="component" value="Unassembled WGS sequence"/>
</dbReference>
<feature type="domain" description="FAD/NAD(P)-binding" evidence="6">
    <location>
        <begin position="6"/>
        <end position="294"/>
    </location>
</feature>
<feature type="signal peptide" evidence="5">
    <location>
        <begin position="1"/>
        <end position="20"/>
    </location>
</feature>
<feature type="region of interest" description="Disordered" evidence="4">
    <location>
        <begin position="385"/>
        <end position="404"/>
    </location>
</feature>
<dbReference type="PRINTS" id="PR00411">
    <property type="entry name" value="PNDRDTASEI"/>
</dbReference>
<evidence type="ECO:0000256" key="4">
    <source>
        <dbReference type="SAM" id="MobiDB-lite"/>
    </source>
</evidence>
<keyword evidence="3" id="KW-0274">FAD</keyword>
<dbReference type="InterPro" id="IPR050260">
    <property type="entry name" value="FAD-bd_OxRdtase"/>
</dbReference>
<evidence type="ECO:0000256" key="1">
    <source>
        <dbReference type="ARBA" id="ARBA00001974"/>
    </source>
</evidence>
<sequence length="404" mass="42403">MPAKKHVLVLGAGAAGSSAAQVLAQHEDIATTAIAATETAPYNRTLVNKAVATGLIDAKQAHLPLLPTTTIRDSAEVIFPKHQHVELRSGTQLDYDAVIVATGSTPRPLPAGIAGPGTLESGLLTHLHSLDDALRVRAVIEQTPAARVLIYGAGFIGAETAGILNHAGCEVTLAAASKLPGVTVFGSQIAEQLARAHHDAVDTHFGHALTALERTDRGLYAVFDDGRDLTADLVITALGTLPLSPAPWSGPIHVDSRLRSREHAKSYAAGGVAVHEHAGAAWRIDHWDDALAQGAHAARSVLFDLGLKEDPGPYRPRALYSAQIHDHLYFVAGHTSPLGTPRTLTTSPLVLAHEDAGRLLAVAGLDAAAEVMDLVPQLHAPTVDVAHSRNSPSTDTPWGYTVRA</sequence>
<keyword evidence="5" id="KW-0732">Signal</keyword>
<dbReference type="PRINTS" id="PR00368">
    <property type="entry name" value="FADPNR"/>
</dbReference>
<evidence type="ECO:0000256" key="3">
    <source>
        <dbReference type="ARBA" id="ARBA00022827"/>
    </source>
</evidence>
<dbReference type="GO" id="GO:0016491">
    <property type="term" value="F:oxidoreductase activity"/>
    <property type="evidence" value="ECO:0007669"/>
    <property type="project" value="InterPro"/>
</dbReference>
<accession>A0A9D2LEJ2</accession>
<dbReference type="PANTHER" id="PTHR43429:SF3">
    <property type="entry name" value="NITRITE REDUCTASE [NAD(P)H]"/>
    <property type="match status" value="1"/>
</dbReference>